<evidence type="ECO:0000256" key="4">
    <source>
        <dbReference type="ARBA" id="ARBA00013078"/>
    </source>
</evidence>
<dbReference type="SUPFAM" id="SSF56784">
    <property type="entry name" value="HAD-like"/>
    <property type="match status" value="1"/>
</dbReference>
<dbReference type="Proteomes" id="UP000320386">
    <property type="component" value="Chromosome"/>
</dbReference>
<evidence type="ECO:0000256" key="1">
    <source>
        <dbReference type="ARBA" id="ARBA00000830"/>
    </source>
</evidence>
<protein>
    <recommendedName>
        <fullName evidence="4">phosphoglycolate phosphatase</fullName>
        <ecNumber evidence="4">3.1.3.18</ecNumber>
    </recommendedName>
</protein>
<keyword evidence="6" id="KW-1185">Reference proteome</keyword>
<dbReference type="GO" id="GO:0008967">
    <property type="term" value="F:phosphoglycolate phosphatase activity"/>
    <property type="evidence" value="ECO:0007669"/>
    <property type="project" value="UniProtKB-EC"/>
</dbReference>
<dbReference type="PANTHER" id="PTHR43434:SF1">
    <property type="entry name" value="PHOSPHOGLYCOLATE PHOSPHATASE"/>
    <property type="match status" value="1"/>
</dbReference>
<sequence length="233" mass="25145">MPRRTSLTTSDWLILIDIDGTLMTTAGIGPVLMKRAADQALDANLSFERVDFSGNLDPLIVAEAARHADHPWDEQQHGRFRAAYADTVRDWLRTTPPTLLPGAHNLVNQLAEASIPRGLLTGNYPETAQLKIDASGLDFNTFTASAFGSDGPDRPALVRKARQRHTHDVPDANVVVIGDTPRDVHCARANNCTALAVTTGRFSHEDLADAGADHVMDSLDEAIVILADLGAPL</sequence>
<gene>
    <name evidence="5" type="primary">gph_2</name>
    <name evidence="5" type="ORF">Pan265_11210</name>
</gene>
<comment type="pathway">
    <text evidence="2">Organic acid metabolism; glycolate biosynthesis; glycolate from 2-phosphoglycolate: step 1/1.</text>
</comment>
<organism evidence="5 6">
    <name type="scientific">Mucisphaera calidilacus</name>
    <dbReference type="NCBI Taxonomy" id="2527982"/>
    <lineage>
        <taxon>Bacteria</taxon>
        <taxon>Pseudomonadati</taxon>
        <taxon>Planctomycetota</taxon>
        <taxon>Phycisphaerae</taxon>
        <taxon>Phycisphaerales</taxon>
        <taxon>Phycisphaeraceae</taxon>
        <taxon>Mucisphaera</taxon>
    </lineage>
</organism>
<accession>A0A518BWB4</accession>
<dbReference type="EC" id="3.1.3.18" evidence="4"/>
<evidence type="ECO:0000313" key="6">
    <source>
        <dbReference type="Proteomes" id="UP000320386"/>
    </source>
</evidence>
<comment type="catalytic activity">
    <reaction evidence="1">
        <text>2-phosphoglycolate + H2O = glycolate + phosphate</text>
        <dbReference type="Rhea" id="RHEA:14369"/>
        <dbReference type="ChEBI" id="CHEBI:15377"/>
        <dbReference type="ChEBI" id="CHEBI:29805"/>
        <dbReference type="ChEBI" id="CHEBI:43474"/>
        <dbReference type="ChEBI" id="CHEBI:58033"/>
        <dbReference type="EC" id="3.1.3.18"/>
    </reaction>
</comment>
<dbReference type="GO" id="GO:0006281">
    <property type="term" value="P:DNA repair"/>
    <property type="evidence" value="ECO:0007669"/>
    <property type="project" value="TreeGrafter"/>
</dbReference>
<dbReference type="InterPro" id="IPR023214">
    <property type="entry name" value="HAD_sf"/>
</dbReference>
<dbReference type="PANTHER" id="PTHR43434">
    <property type="entry name" value="PHOSPHOGLYCOLATE PHOSPHATASE"/>
    <property type="match status" value="1"/>
</dbReference>
<comment type="similarity">
    <text evidence="3">Belongs to the HAD-like hydrolase superfamily. CbbY/CbbZ/Gph/YieH family.</text>
</comment>
<dbReference type="SFLD" id="SFLDS00003">
    <property type="entry name" value="Haloacid_Dehalogenase"/>
    <property type="match status" value="1"/>
</dbReference>
<dbReference type="InterPro" id="IPR023198">
    <property type="entry name" value="PGP-like_dom2"/>
</dbReference>
<dbReference type="Gene3D" id="3.40.50.1000">
    <property type="entry name" value="HAD superfamily/HAD-like"/>
    <property type="match status" value="1"/>
</dbReference>
<dbReference type="SFLD" id="SFLDG01129">
    <property type="entry name" value="C1.5:_HAD__Beta-PGM__Phosphata"/>
    <property type="match status" value="1"/>
</dbReference>
<evidence type="ECO:0000313" key="5">
    <source>
        <dbReference type="EMBL" id="QDU71272.1"/>
    </source>
</evidence>
<dbReference type="EMBL" id="CP036280">
    <property type="protein sequence ID" value="QDU71272.1"/>
    <property type="molecule type" value="Genomic_DNA"/>
</dbReference>
<reference evidence="5 6" key="1">
    <citation type="submission" date="2019-02" db="EMBL/GenBank/DDBJ databases">
        <title>Deep-cultivation of Planctomycetes and their phenomic and genomic characterization uncovers novel biology.</title>
        <authorList>
            <person name="Wiegand S."/>
            <person name="Jogler M."/>
            <person name="Boedeker C."/>
            <person name="Pinto D."/>
            <person name="Vollmers J."/>
            <person name="Rivas-Marin E."/>
            <person name="Kohn T."/>
            <person name="Peeters S.H."/>
            <person name="Heuer A."/>
            <person name="Rast P."/>
            <person name="Oberbeckmann S."/>
            <person name="Bunk B."/>
            <person name="Jeske O."/>
            <person name="Meyerdierks A."/>
            <person name="Storesund J.E."/>
            <person name="Kallscheuer N."/>
            <person name="Luecker S."/>
            <person name="Lage O.M."/>
            <person name="Pohl T."/>
            <person name="Merkel B.J."/>
            <person name="Hornburger P."/>
            <person name="Mueller R.-W."/>
            <person name="Bruemmer F."/>
            <person name="Labrenz M."/>
            <person name="Spormann A.M."/>
            <person name="Op den Camp H."/>
            <person name="Overmann J."/>
            <person name="Amann R."/>
            <person name="Jetten M.S.M."/>
            <person name="Mascher T."/>
            <person name="Medema M.H."/>
            <person name="Devos D.P."/>
            <person name="Kaster A.-K."/>
            <person name="Ovreas L."/>
            <person name="Rohde M."/>
            <person name="Galperin M.Y."/>
            <person name="Jogler C."/>
        </authorList>
    </citation>
    <scope>NUCLEOTIDE SEQUENCE [LARGE SCALE GENOMIC DNA]</scope>
    <source>
        <strain evidence="5 6">Pan265</strain>
    </source>
</reference>
<keyword evidence="5" id="KW-0378">Hydrolase</keyword>
<dbReference type="AlphaFoldDB" id="A0A518BWB4"/>
<name>A0A518BWB4_9BACT</name>
<dbReference type="RefSeq" id="WP_236254737.1">
    <property type="nucleotide sequence ID" value="NZ_CP036280.1"/>
</dbReference>
<dbReference type="InterPro" id="IPR050155">
    <property type="entry name" value="HAD-like_hydrolase_sf"/>
</dbReference>
<dbReference type="InterPro" id="IPR036412">
    <property type="entry name" value="HAD-like_sf"/>
</dbReference>
<dbReference type="KEGG" id="mcad:Pan265_11210"/>
<evidence type="ECO:0000256" key="3">
    <source>
        <dbReference type="ARBA" id="ARBA00006171"/>
    </source>
</evidence>
<dbReference type="Gene3D" id="1.10.150.240">
    <property type="entry name" value="Putative phosphatase, domain 2"/>
    <property type="match status" value="1"/>
</dbReference>
<proteinExistence type="inferred from homology"/>
<evidence type="ECO:0000256" key="2">
    <source>
        <dbReference type="ARBA" id="ARBA00004818"/>
    </source>
</evidence>
<dbReference type="Pfam" id="PF12710">
    <property type="entry name" value="HAD"/>
    <property type="match status" value="1"/>
</dbReference>